<feature type="signal peptide" evidence="7">
    <location>
        <begin position="1"/>
        <end position="25"/>
    </location>
</feature>
<accession>A0A662Z991</accession>
<comment type="subcellular location">
    <subcellularLocation>
        <location evidence="1">Membrane</location>
        <topology evidence="1">Lipid-anchor</topology>
    </subcellularLocation>
</comment>
<dbReference type="Pfam" id="PF03180">
    <property type="entry name" value="Lipoprotein_9"/>
    <property type="match status" value="1"/>
</dbReference>
<evidence type="ECO:0000256" key="5">
    <source>
        <dbReference type="ARBA" id="ARBA00023139"/>
    </source>
</evidence>
<proteinExistence type="inferred from homology"/>
<keyword evidence="9" id="KW-1185">Reference proteome</keyword>
<protein>
    <submittedName>
        <fullName evidence="8">D-methionine transport system substrate-binding protein</fullName>
    </submittedName>
</protein>
<dbReference type="EMBL" id="FOSF01000007">
    <property type="protein sequence ID" value="SFJ90724.1"/>
    <property type="molecule type" value="Genomic_DNA"/>
</dbReference>
<dbReference type="RefSeq" id="WP_074839348.1">
    <property type="nucleotide sequence ID" value="NZ_CP047056.1"/>
</dbReference>
<evidence type="ECO:0000313" key="8">
    <source>
        <dbReference type="EMBL" id="SFJ90724.1"/>
    </source>
</evidence>
<dbReference type="PANTHER" id="PTHR30429:SF0">
    <property type="entry name" value="METHIONINE-BINDING LIPOPROTEIN METQ"/>
    <property type="match status" value="1"/>
</dbReference>
<dbReference type="PANTHER" id="PTHR30429">
    <property type="entry name" value="D-METHIONINE-BINDING LIPOPROTEIN METQ"/>
    <property type="match status" value="1"/>
</dbReference>
<keyword evidence="4" id="KW-0472">Membrane</keyword>
<sequence length="264" mass="28969">MRRISVLAASVVIAATSFLSISAQAKTIKIGATPIPHAEVLEYIKPKLKEQGVDLEVVIFNDYIQPFLTTEDGQLDANYFASRPWYEQFVKDHNLKNLVEVAGIHIEPLGLYSNSIKSLKDLKDGAVVAIPNEPTNTGRALLLLQSAGLITLEDPHAIDATTFSIVKNPKNLQFKEIESPQLPRALADVDAAVINTNYALGANLNPSRDALFIEQKDSPYVNLVIANKSIAQDDDLKKVINELTSADVKKYIEKQYDGAVVPAF</sequence>
<evidence type="ECO:0000256" key="7">
    <source>
        <dbReference type="SAM" id="SignalP"/>
    </source>
</evidence>
<dbReference type="Proteomes" id="UP000243374">
    <property type="component" value="Unassembled WGS sequence"/>
</dbReference>
<evidence type="ECO:0000313" key="9">
    <source>
        <dbReference type="Proteomes" id="UP000243374"/>
    </source>
</evidence>
<dbReference type="PIRSF" id="PIRSF002854">
    <property type="entry name" value="MetQ"/>
    <property type="match status" value="1"/>
</dbReference>
<evidence type="ECO:0000256" key="4">
    <source>
        <dbReference type="ARBA" id="ARBA00023136"/>
    </source>
</evidence>
<feature type="chain" id="PRO_5024919270" evidence="7">
    <location>
        <begin position="26"/>
        <end position="264"/>
    </location>
</feature>
<name>A0A662Z991_9GAMM</name>
<evidence type="ECO:0000256" key="6">
    <source>
        <dbReference type="ARBA" id="ARBA00023288"/>
    </source>
</evidence>
<dbReference type="SUPFAM" id="SSF53850">
    <property type="entry name" value="Periplasmic binding protein-like II"/>
    <property type="match status" value="1"/>
</dbReference>
<comment type="similarity">
    <text evidence="2">Belongs to the NlpA lipoprotein family.</text>
</comment>
<keyword evidence="5" id="KW-0564">Palmitate</keyword>
<evidence type="ECO:0000256" key="1">
    <source>
        <dbReference type="ARBA" id="ARBA00004635"/>
    </source>
</evidence>
<dbReference type="Gene3D" id="3.40.190.10">
    <property type="entry name" value="Periplasmic binding protein-like II"/>
    <property type="match status" value="2"/>
</dbReference>
<gene>
    <name evidence="8" type="ORF">SAMN04487865_10078</name>
</gene>
<dbReference type="OrthoDB" id="9812878at2"/>
<dbReference type="CDD" id="cd13597">
    <property type="entry name" value="PBP2_lipoprotein_Tp32"/>
    <property type="match status" value="1"/>
</dbReference>
<keyword evidence="3 7" id="KW-0732">Signal</keyword>
<dbReference type="InterPro" id="IPR004872">
    <property type="entry name" value="Lipoprotein_NlpA"/>
</dbReference>
<dbReference type="GO" id="GO:0016020">
    <property type="term" value="C:membrane"/>
    <property type="evidence" value="ECO:0007669"/>
    <property type="project" value="UniProtKB-SubCell"/>
</dbReference>
<evidence type="ECO:0000256" key="3">
    <source>
        <dbReference type="ARBA" id="ARBA00022729"/>
    </source>
</evidence>
<evidence type="ECO:0000256" key="2">
    <source>
        <dbReference type="ARBA" id="ARBA00008973"/>
    </source>
</evidence>
<reference evidence="8 9" key="1">
    <citation type="submission" date="2016-10" db="EMBL/GenBank/DDBJ databases">
        <authorList>
            <person name="Varghese N."/>
            <person name="Submissions S."/>
        </authorList>
    </citation>
    <scope>NUCLEOTIDE SEQUENCE [LARGE SCALE GENOMIC DNA]</scope>
    <source>
        <strain evidence="8 9">22B</strain>
    </source>
</reference>
<dbReference type="AlphaFoldDB" id="A0A662Z991"/>
<keyword evidence="6" id="KW-0449">Lipoprotein</keyword>
<organism evidence="8 9">
    <name type="scientific">Succinivibrio dextrinosolvens</name>
    <dbReference type="NCBI Taxonomy" id="83771"/>
    <lineage>
        <taxon>Bacteria</taxon>
        <taxon>Pseudomonadati</taxon>
        <taxon>Pseudomonadota</taxon>
        <taxon>Gammaproteobacteria</taxon>
        <taxon>Aeromonadales</taxon>
        <taxon>Succinivibrionaceae</taxon>
        <taxon>Succinivibrio</taxon>
    </lineage>
</organism>